<organism evidence="2 3">
    <name type="scientific">Gymnopilus dilepis</name>
    <dbReference type="NCBI Taxonomy" id="231916"/>
    <lineage>
        <taxon>Eukaryota</taxon>
        <taxon>Fungi</taxon>
        <taxon>Dikarya</taxon>
        <taxon>Basidiomycota</taxon>
        <taxon>Agaricomycotina</taxon>
        <taxon>Agaricomycetes</taxon>
        <taxon>Agaricomycetidae</taxon>
        <taxon>Agaricales</taxon>
        <taxon>Agaricineae</taxon>
        <taxon>Hymenogastraceae</taxon>
        <taxon>Gymnopilus</taxon>
    </lineage>
</organism>
<evidence type="ECO:0000313" key="3">
    <source>
        <dbReference type="Proteomes" id="UP000284706"/>
    </source>
</evidence>
<keyword evidence="3" id="KW-1185">Reference proteome</keyword>
<dbReference type="EMBL" id="NHYE01000269">
    <property type="protein sequence ID" value="PPR06656.1"/>
    <property type="molecule type" value="Genomic_DNA"/>
</dbReference>
<protein>
    <submittedName>
        <fullName evidence="2">Uncharacterized protein</fullName>
    </submittedName>
</protein>
<comment type="caution">
    <text evidence="2">The sequence shown here is derived from an EMBL/GenBank/DDBJ whole genome shotgun (WGS) entry which is preliminary data.</text>
</comment>
<feature type="region of interest" description="Disordered" evidence="1">
    <location>
        <begin position="325"/>
        <end position="344"/>
    </location>
</feature>
<accession>A0A409YUG3</accession>
<dbReference type="OrthoDB" id="2579508at2759"/>
<dbReference type="AlphaFoldDB" id="A0A409YUG3"/>
<gene>
    <name evidence="2" type="ORF">CVT26_001198</name>
</gene>
<proteinExistence type="predicted"/>
<reference evidence="2 3" key="1">
    <citation type="journal article" date="2018" name="Evol. Lett.">
        <title>Horizontal gene cluster transfer increased hallucinogenic mushroom diversity.</title>
        <authorList>
            <person name="Reynolds H.T."/>
            <person name="Vijayakumar V."/>
            <person name="Gluck-Thaler E."/>
            <person name="Korotkin H.B."/>
            <person name="Matheny P.B."/>
            <person name="Slot J.C."/>
        </authorList>
    </citation>
    <scope>NUCLEOTIDE SEQUENCE [LARGE SCALE GENOMIC DNA]</scope>
    <source>
        <strain evidence="2 3">SRW20</strain>
    </source>
</reference>
<evidence type="ECO:0000313" key="2">
    <source>
        <dbReference type="EMBL" id="PPR06656.1"/>
    </source>
</evidence>
<dbReference type="Proteomes" id="UP000284706">
    <property type="component" value="Unassembled WGS sequence"/>
</dbReference>
<name>A0A409YUG3_9AGAR</name>
<evidence type="ECO:0000256" key="1">
    <source>
        <dbReference type="SAM" id="MobiDB-lite"/>
    </source>
</evidence>
<sequence>MGRTAYDFDTYAHKDLRRYIKNFVLPKPPLGQVNPFSPLKPSNVKADVLNGKSHENEGLCVRHEERRVLEKITPFKTSDLDIKRWLDSNIPAKPYKNLAKDHRYNLPTVLSDLWVNVQSEIESMAPWLCLPLVTATRVVHSVYSAQTTAAFSRQHIPPSDPLYDKHDSSRFRYFTWASEGEEDPDDRHASLIVAYQTPYTLSYSDMQAFVSCKSFPAFDESTKDILSAKYRLWGKVWDTCRAWKSNFFVLTNYTHWVFGFFSEGGREAFVSEIVGYNSSSLTILELLTYWVVSSLNIEGTLNRPRVYEPIDADVDMEVASNEMIPRAPRSESAWPGQNEEPGQSAVEDLDTLLSGEGSARDRREMQAQVQDWLQTCRQAQHRRLDEDDLQAPIMPEFELELLEFIPNQPLGEWMVVS</sequence>
<dbReference type="InParanoid" id="A0A409YUG3"/>